<name>A0A1E7F4W2_9STRA</name>
<evidence type="ECO:0000313" key="1">
    <source>
        <dbReference type="EMBL" id="OEU13186.1"/>
    </source>
</evidence>
<dbReference type="AlphaFoldDB" id="A0A1E7F4W2"/>
<keyword evidence="2" id="KW-1185">Reference proteome</keyword>
<organism evidence="1 2">
    <name type="scientific">Fragilariopsis cylindrus CCMP1102</name>
    <dbReference type="NCBI Taxonomy" id="635003"/>
    <lineage>
        <taxon>Eukaryota</taxon>
        <taxon>Sar</taxon>
        <taxon>Stramenopiles</taxon>
        <taxon>Ochrophyta</taxon>
        <taxon>Bacillariophyta</taxon>
        <taxon>Bacillariophyceae</taxon>
        <taxon>Bacillariophycidae</taxon>
        <taxon>Bacillariales</taxon>
        <taxon>Bacillariaceae</taxon>
        <taxon>Fragilariopsis</taxon>
    </lineage>
</organism>
<protein>
    <submittedName>
        <fullName evidence="1">Uncharacterized protein</fullName>
    </submittedName>
</protein>
<dbReference type="Proteomes" id="UP000095751">
    <property type="component" value="Unassembled WGS sequence"/>
</dbReference>
<sequence length="146" mass="16858">MPYSYPPHRATSTMMSVVVEAHNNNNSNNNNDFYYDHDHDNNNDVSFKILCHNCHNSFDNNSIVSSSEEISSVSANNTTTMNTISSNTKSSNPNPKRVYTTYRQRRQILKEKTPLSARKMTGKNLENLRILPVLCTYFGYRWKSIR</sequence>
<dbReference type="KEGG" id="fcy:FRACYDRAFT_243095"/>
<dbReference type="EMBL" id="KV784362">
    <property type="protein sequence ID" value="OEU13186.1"/>
    <property type="molecule type" value="Genomic_DNA"/>
</dbReference>
<evidence type="ECO:0000313" key="2">
    <source>
        <dbReference type="Proteomes" id="UP000095751"/>
    </source>
</evidence>
<proteinExistence type="predicted"/>
<accession>A0A1E7F4W2</accession>
<reference evidence="1 2" key="1">
    <citation type="submission" date="2016-09" db="EMBL/GenBank/DDBJ databases">
        <title>Extensive genetic diversity and differential bi-allelic expression allows diatom success in the polar Southern Ocean.</title>
        <authorList>
            <consortium name="DOE Joint Genome Institute"/>
            <person name="Mock T."/>
            <person name="Otillar R.P."/>
            <person name="Strauss J."/>
            <person name="Dupont C."/>
            <person name="Frickenhaus S."/>
            <person name="Maumus F."/>
            <person name="Mcmullan M."/>
            <person name="Sanges R."/>
            <person name="Schmutz J."/>
            <person name="Toseland A."/>
            <person name="Valas R."/>
            <person name="Veluchamy A."/>
            <person name="Ward B.J."/>
            <person name="Allen A."/>
            <person name="Barry K."/>
            <person name="Falciatore A."/>
            <person name="Ferrante M."/>
            <person name="Fortunato A.E."/>
            <person name="Gloeckner G."/>
            <person name="Gruber A."/>
            <person name="Hipkin R."/>
            <person name="Janech M."/>
            <person name="Kroth P."/>
            <person name="Leese F."/>
            <person name="Lindquist E."/>
            <person name="Lyon B.R."/>
            <person name="Martin J."/>
            <person name="Mayer C."/>
            <person name="Parker M."/>
            <person name="Quesneville H."/>
            <person name="Raymond J."/>
            <person name="Uhlig C."/>
            <person name="Valentin K.U."/>
            <person name="Worden A.Z."/>
            <person name="Armbrust E.V."/>
            <person name="Bowler C."/>
            <person name="Green B."/>
            <person name="Moulton V."/>
            <person name="Van Oosterhout C."/>
            <person name="Grigoriev I."/>
        </authorList>
    </citation>
    <scope>NUCLEOTIDE SEQUENCE [LARGE SCALE GENOMIC DNA]</scope>
    <source>
        <strain evidence="1 2">CCMP1102</strain>
    </source>
</reference>
<gene>
    <name evidence="1" type="ORF">FRACYDRAFT_243095</name>
</gene>
<dbReference type="InParanoid" id="A0A1E7F4W2"/>